<keyword evidence="3" id="KW-1185">Reference proteome</keyword>
<dbReference type="Proteomes" id="UP000023152">
    <property type="component" value="Unassembled WGS sequence"/>
</dbReference>
<feature type="compositionally biased region" description="Basic residues" evidence="1">
    <location>
        <begin position="17"/>
        <end position="27"/>
    </location>
</feature>
<name>X6N2Z9_RETFI</name>
<protein>
    <submittedName>
        <fullName evidence="2">Uncharacterized protein</fullName>
    </submittedName>
</protein>
<feature type="compositionally biased region" description="Basic residues" evidence="1">
    <location>
        <begin position="1"/>
        <end position="10"/>
    </location>
</feature>
<feature type="compositionally biased region" description="Basic residues" evidence="1">
    <location>
        <begin position="60"/>
        <end position="83"/>
    </location>
</feature>
<comment type="caution">
    <text evidence="2">The sequence shown here is derived from an EMBL/GenBank/DDBJ whole genome shotgun (WGS) entry which is preliminary data.</text>
</comment>
<sequence length="208" mass="23764">MAKPEKRKKVPPTNLTSKKKEKTKINKTKVEKTKEIKSRHKRESNQDEAEPQVKVDQTKKKSAKKIQKKSKKNTTPKTKKLAKKEKDARKESPKKKCEFMYLCLLCMTKNGGNTNTTVIVTNATTNSITSGTTNNNSNKTSTEHCDQSRAQTLKVTIVVQESIDRTKIDQHFLDALCKWCLFPISKEYNHTADTCALNPEIRTKRPKE</sequence>
<evidence type="ECO:0000256" key="1">
    <source>
        <dbReference type="SAM" id="MobiDB-lite"/>
    </source>
</evidence>
<feature type="region of interest" description="Disordered" evidence="1">
    <location>
        <begin position="1"/>
        <end position="90"/>
    </location>
</feature>
<dbReference type="EMBL" id="ASPP01012785">
    <property type="protein sequence ID" value="ETO20268.1"/>
    <property type="molecule type" value="Genomic_DNA"/>
</dbReference>
<organism evidence="2 3">
    <name type="scientific">Reticulomyxa filosa</name>
    <dbReference type="NCBI Taxonomy" id="46433"/>
    <lineage>
        <taxon>Eukaryota</taxon>
        <taxon>Sar</taxon>
        <taxon>Rhizaria</taxon>
        <taxon>Retaria</taxon>
        <taxon>Foraminifera</taxon>
        <taxon>Monothalamids</taxon>
        <taxon>Reticulomyxidae</taxon>
        <taxon>Reticulomyxa</taxon>
    </lineage>
</organism>
<dbReference type="AlphaFoldDB" id="X6N2Z9"/>
<gene>
    <name evidence="2" type="ORF">RFI_16949</name>
</gene>
<reference evidence="2 3" key="1">
    <citation type="journal article" date="2013" name="Curr. Biol.">
        <title>The Genome of the Foraminiferan Reticulomyxa filosa.</title>
        <authorList>
            <person name="Glockner G."/>
            <person name="Hulsmann N."/>
            <person name="Schleicher M."/>
            <person name="Noegel A.A."/>
            <person name="Eichinger L."/>
            <person name="Gallinger C."/>
            <person name="Pawlowski J."/>
            <person name="Sierra R."/>
            <person name="Euteneuer U."/>
            <person name="Pillet L."/>
            <person name="Moustafa A."/>
            <person name="Platzer M."/>
            <person name="Groth M."/>
            <person name="Szafranski K."/>
            <person name="Schliwa M."/>
        </authorList>
    </citation>
    <scope>NUCLEOTIDE SEQUENCE [LARGE SCALE GENOMIC DNA]</scope>
</reference>
<proteinExistence type="predicted"/>
<accession>X6N2Z9</accession>
<evidence type="ECO:0000313" key="3">
    <source>
        <dbReference type="Proteomes" id="UP000023152"/>
    </source>
</evidence>
<evidence type="ECO:0000313" key="2">
    <source>
        <dbReference type="EMBL" id="ETO20268.1"/>
    </source>
</evidence>